<dbReference type="InterPro" id="IPR036390">
    <property type="entry name" value="WH_DNA-bd_sf"/>
</dbReference>
<dbReference type="Gene3D" id="1.10.10.10">
    <property type="entry name" value="Winged helix-like DNA-binding domain superfamily/Winged helix DNA-binding domain"/>
    <property type="match status" value="1"/>
</dbReference>
<dbReference type="PANTHER" id="PTHR30126:SF94">
    <property type="entry name" value="LYSR FAMILY TRANSCRIPTIONAL REGULATOR"/>
    <property type="match status" value="1"/>
</dbReference>
<sequence>MSTFRLFKTFLAVAQYGTFAAAAERVALTPAAVGLQMRALEDELRRTLFDRSHRNVRLSADGAALVPYARQLLRDYESMLGRQSQADTISGSVTIGGIVSAMGGLANSLVDLKIRYPALEIRLLVGHAGELPDMVLAGKVDAAIMVKDPAPVPPGVHWSWLYDEPLMLIASRRAAGPGADPLELLRTRPFLQFDRRTQTGAKVEQFLRRSNIAANVILEVNSLAAISELVRQDVGVAISPMLRHVDWQTDLGLRILPLPGRPQVRRIGIMERVERADVTAVVRKHLIERMRGGAARA</sequence>
<dbReference type="OrthoDB" id="8707631at2"/>
<comment type="caution">
    <text evidence="6">The sequence shown here is derived from an EMBL/GenBank/DDBJ whole genome shotgun (WGS) entry which is preliminary data.</text>
</comment>
<dbReference type="GO" id="GO:0003700">
    <property type="term" value="F:DNA-binding transcription factor activity"/>
    <property type="evidence" value="ECO:0007669"/>
    <property type="project" value="InterPro"/>
</dbReference>
<keyword evidence="7" id="KW-1185">Reference proteome</keyword>
<dbReference type="PANTHER" id="PTHR30126">
    <property type="entry name" value="HTH-TYPE TRANSCRIPTIONAL REGULATOR"/>
    <property type="match status" value="1"/>
</dbReference>
<feature type="domain" description="HTH lysR-type" evidence="5">
    <location>
        <begin position="1"/>
        <end position="59"/>
    </location>
</feature>
<evidence type="ECO:0000256" key="4">
    <source>
        <dbReference type="ARBA" id="ARBA00023163"/>
    </source>
</evidence>
<dbReference type="Pfam" id="PF03466">
    <property type="entry name" value="LysR_substrate"/>
    <property type="match status" value="1"/>
</dbReference>
<keyword evidence="4" id="KW-0804">Transcription</keyword>
<dbReference type="InterPro" id="IPR005119">
    <property type="entry name" value="LysR_subst-bd"/>
</dbReference>
<dbReference type="RefSeq" id="WP_129153053.1">
    <property type="nucleotide sequence ID" value="NZ_JBHSDO010000005.1"/>
</dbReference>
<dbReference type="EMBL" id="PYAL01000007">
    <property type="protein sequence ID" value="RXN85411.1"/>
    <property type="molecule type" value="Genomic_DNA"/>
</dbReference>
<organism evidence="6 7">
    <name type="scientific">Achromobacter aloeverae</name>
    <dbReference type="NCBI Taxonomy" id="1750518"/>
    <lineage>
        <taxon>Bacteria</taxon>
        <taxon>Pseudomonadati</taxon>
        <taxon>Pseudomonadota</taxon>
        <taxon>Betaproteobacteria</taxon>
        <taxon>Burkholderiales</taxon>
        <taxon>Alcaligenaceae</taxon>
        <taxon>Achromobacter</taxon>
    </lineage>
</organism>
<protein>
    <submittedName>
        <fullName evidence="6">LysR family transcriptional regulator</fullName>
    </submittedName>
</protein>
<reference evidence="6 7" key="1">
    <citation type="journal article" date="2017" name="Int. J. Syst. Evol. Microbiol.">
        <title>Achromobacter aloeverae sp. nov., isolated from the root of Aloe vera (L.) Burm.f.</title>
        <authorList>
            <person name="Kuncharoen N."/>
            <person name="Muramatsu Y."/>
            <person name="Shibata C."/>
            <person name="Kamakura Y."/>
            <person name="Nakagawa Y."/>
            <person name="Tanasupawat S."/>
        </authorList>
    </citation>
    <scope>NUCLEOTIDE SEQUENCE [LARGE SCALE GENOMIC DNA]</scope>
    <source>
        <strain evidence="6 7">AVA-1</strain>
    </source>
</reference>
<evidence type="ECO:0000313" key="6">
    <source>
        <dbReference type="EMBL" id="RXN85411.1"/>
    </source>
</evidence>
<evidence type="ECO:0000256" key="3">
    <source>
        <dbReference type="ARBA" id="ARBA00023125"/>
    </source>
</evidence>
<comment type="similarity">
    <text evidence="1">Belongs to the LysR transcriptional regulatory family.</text>
</comment>
<dbReference type="GO" id="GO:0000976">
    <property type="term" value="F:transcription cis-regulatory region binding"/>
    <property type="evidence" value="ECO:0007669"/>
    <property type="project" value="TreeGrafter"/>
</dbReference>
<gene>
    <name evidence="6" type="ORF">C7R54_23290</name>
</gene>
<dbReference type="InterPro" id="IPR036388">
    <property type="entry name" value="WH-like_DNA-bd_sf"/>
</dbReference>
<dbReference type="AlphaFoldDB" id="A0A4V1MRQ0"/>
<proteinExistence type="inferred from homology"/>
<accession>A0A4V1MRQ0</accession>
<name>A0A4V1MRQ0_9BURK</name>
<keyword evidence="3" id="KW-0238">DNA-binding</keyword>
<dbReference type="Gene3D" id="3.40.190.290">
    <property type="match status" value="1"/>
</dbReference>
<dbReference type="PROSITE" id="PS50931">
    <property type="entry name" value="HTH_LYSR"/>
    <property type="match status" value="1"/>
</dbReference>
<evidence type="ECO:0000256" key="2">
    <source>
        <dbReference type="ARBA" id="ARBA00023015"/>
    </source>
</evidence>
<dbReference type="Pfam" id="PF00126">
    <property type="entry name" value="HTH_1"/>
    <property type="match status" value="1"/>
</dbReference>
<dbReference type="InterPro" id="IPR000847">
    <property type="entry name" value="LysR_HTH_N"/>
</dbReference>
<dbReference type="SUPFAM" id="SSF53850">
    <property type="entry name" value="Periplasmic binding protein-like II"/>
    <property type="match status" value="1"/>
</dbReference>
<dbReference type="SUPFAM" id="SSF46785">
    <property type="entry name" value="Winged helix' DNA-binding domain"/>
    <property type="match status" value="1"/>
</dbReference>
<dbReference type="Proteomes" id="UP000290849">
    <property type="component" value="Unassembled WGS sequence"/>
</dbReference>
<evidence type="ECO:0000259" key="5">
    <source>
        <dbReference type="PROSITE" id="PS50931"/>
    </source>
</evidence>
<keyword evidence="2" id="KW-0805">Transcription regulation</keyword>
<evidence type="ECO:0000256" key="1">
    <source>
        <dbReference type="ARBA" id="ARBA00009437"/>
    </source>
</evidence>
<evidence type="ECO:0000313" key="7">
    <source>
        <dbReference type="Proteomes" id="UP000290849"/>
    </source>
</evidence>